<evidence type="ECO:0000256" key="1">
    <source>
        <dbReference type="ARBA" id="ARBA00007484"/>
    </source>
</evidence>
<dbReference type="GO" id="GO:0016787">
    <property type="term" value="F:hydrolase activity"/>
    <property type="evidence" value="ECO:0007669"/>
    <property type="project" value="UniProtKB-KW"/>
</dbReference>
<sequence>MHSRVALLPERPVPISLLPLILPLAGDRVQAGFPSPAEDFNCKRIDLTEQLVQHPQATFLLRVRGDSMREAGIFDGDVLVVDRAIRAAHGHVVVAVLDGGDFTVKYLHKRAERIRLVAANPTYPDIVPRDGQVLEIWGVVTASIKQFKA</sequence>
<evidence type="ECO:0000256" key="6">
    <source>
        <dbReference type="ARBA" id="ARBA00023236"/>
    </source>
</evidence>
<dbReference type="RefSeq" id="WP_160553191.1">
    <property type="nucleotide sequence ID" value="NZ_CP047650.1"/>
</dbReference>
<keyword evidence="6" id="KW-0742">SOS response</keyword>
<gene>
    <name evidence="9" type="primary">umuD</name>
    <name evidence="9" type="ORF">GT347_16165</name>
</gene>
<protein>
    <submittedName>
        <fullName evidence="9">Translesion error-prone DNA polymerase V autoproteolytic subunit</fullName>
        <ecNumber evidence="9">2.7.7.7</ecNumber>
    </submittedName>
</protein>
<proteinExistence type="inferred from homology"/>
<evidence type="ECO:0000256" key="3">
    <source>
        <dbReference type="ARBA" id="ARBA00022801"/>
    </source>
</evidence>
<dbReference type="GO" id="GO:0006355">
    <property type="term" value="P:regulation of DNA-templated transcription"/>
    <property type="evidence" value="ECO:0007669"/>
    <property type="project" value="InterPro"/>
</dbReference>
<evidence type="ECO:0000256" key="4">
    <source>
        <dbReference type="ARBA" id="ARBA00022813"/>
    </source>
</evidence>
<dbReference type="PANTHER" id="PTHR33516">
    <property type="entry name" value="LEXA REPRESSOR"/>
    <property type="match status" value="1"/>
</dbReference>
<keyword evidence="9" id="KW-0808">Transferase</keyword>
<feature type="domain" description="Peptidase S24/S26A/S26B/S26C" evidence="8">
    <location>
        <begin position="23"/>
        <end position="140"/>
    </location>
</feature>
<evidence type="ECO:0000256" key="2">
    <source>
        <dbReference type="ARBA" id="ARBA00022763"/>
    </source>
</evidence>
<dbReference type="GO" id="GO:0006281">
    <property type="term" value="P:DNA repair"/>
    <property type="evidence" value="ECO:0007669"/>
    <property type="project" value="UniProtKB-KW"/>
</dbReference>
<dbReference type="EMBL" id="CP047650">
    <property type="protein sequence ID" value="QHI99378.1"/>
    <property type="molecule type" value="Genomic_DNA"/>
</dbReference>
<dbReference type="InterPro" id="IPR006197">
    <property type="entry name" value="Peptidase_S24_LexA"/>
</dbReference>
<dbReference type="CDD" id="cd06529">
    <property type="entry name" value="S24_LexA-like"/>
    <property type="match status" value="1"/>
</dbReference>
<keyword evidence="3 7" id="KW-0378">Hydrolase</keyword>
<dbReference type="GO" id="GO:0003887">
    <property type="term" value="F:DNA-directed DNA polymerase activity"/>
    <property type="evidence" value="ECO:0007669"/>
    <property type="project" value="UniProtKB-EC"/>
</dbReference>
<dbReference type="GO" id="GO:0003677">
    <property type="term" value="F:DNA binding"/>
    <property type="evidence" value="ECO:0007669"/>
    <property type="project" value="InterPro"/>
</dbReference>
<keyword evidence="2" id="KW-0227">DNA damage</keyword>
<keyword evidence="9" id="KW-0548">Nucleotidyltransferase</keyword>
<comment type="similarity">
    <text evidence="1 7">Belongs to the peptidase S24 family.</text>
</comment>
<evidence type="ECO:0000259" key="8">
    <source>
        <dbReference type="Pfam" id="PF00717"/>
    </source>
</evidence>
<dbReference type="InterPro" id="IPR036286">
    <property type="entry name" value="LexA/Signal_pep-like_sf"/>
</dbReference>
<dbReference type="SUPFAM" id="SSF51306">
    <property type="entry name" value="LexA/Signal peptidase"/>
    <property type="match status" value="1"/>
</dbReference>
<keyword evidence="4 7" id="KW-0068">Autocatalytic cleavage</keyword>
<dbReference type="Pfam" id="PF00717">
    <property type="entry name" value="Peptidase_S24"/>
    <property type="match status" value="1"/>
</dbReference>
<accession>A0A857J9G4</accession>
<keyword evidence="10" id="KW-1185">Reference proteome</keyword>
<dbReference type="PANTHER" id="PTHR33516:SF2">
    <property type="entry name" value="LEXA REPRESSOR-RELATED"/>
    <property type="match status" value="1"/>
</dbReference>
<evidence type="ECO:0000256" key="5">
    <source>
        <dbReference type="ARBA" id="ARBA00023204"/>
    </source>
</evidence>
<evidence type="ECO:0000313" key="9">
    <source>
        <dbReference type="EMBL" id="QHI99378.1"/>
    </source>
</evidence>
<dbReference type="PRINTS" id="PR00726">
    <property type="entry name" value="LEXASERPTASE"/>
</dbReference>
<dbReference type="NCBIfam" id="NF007621">
    <property type="entry name" value="PRK10276.1"/>
    <property type="match status" value="1"/>
</dbReference>
<evidence type="ECO:0000256" key="7">
    <source>
        <dbReference type="RuleBase" id="RU003991"/>
    </source>
</evidence>
<evidence type="ECO:0000313" key="10">
    <source>
        <dbReference type="Proteomes" id="UP000464787"/>
    </source>
</evidence>
<dbReference type="InterPro" id="IPR039418">
    <property type="entry name" value="LexA-like"/>
</dbReference>
<dbReference type="GO" id="GO:0009432">
    <property type="term" value="P:SOS response"/>
    <property type="evidence" value="ECO:0007669"/>
    <property type="project" value="UniProtKB-KW"/>
</dbReference>
<dbReference type="InterPro" id="IPR050077">
    <property type="entry name" value="LexA_repressor"/>
</dbReference>
<dbReference type="InterPro" id="IPR015927">
    <property type="entry name" value="Peptidase_S24_S26A/B/C"/>
</dbReference>
<organism evidence="9 10">
    <name type="scientific">Xylophilus rhododendri</name>
    <dbReference type="NCBI Taxonomy" id="2697032"/>
    <lineage>
        <taxon>Bacteria</taxon>
        <taxon>Pseudomonadati</taxon>
        <taxon>Pseudomonadota</taxon>
        <taxon>Betaproteobacteria</taxon>
        <taxon>Burkholderiales</taxon>
        <taxon>Xylophilus</taxon>
    </lineage>
</organism>
<dbReference type="Proteomes" id="UP000464787">
    <property type="component" value="Chromosome"/>
</dbReference>
<name>A0A857J9G4_9BURK</name>
<reference evidence="9 10" key="1">
    <citation type="submission" date="2020-01" db="EMBL/GenBank/DDBJ databases">
        <title>Genome sequencing of strain KACC 21265.</title>
        <authorList>
            <person name="Heo J."/>
            <person name="Kim S.-J."/>
            <person name="Kim J.-S."/>
            <person name="Hong S.-B."/>
            <person name="Kwon S.-W."/>
        </authorList>
    </citation>
    <scope>NUCLEOTIDE SEQUENCE [LARGE SCALE GENOMIC DNA]</scope>
    <source>
        <strain evidence="9 10">KACC 21265</strain>
    </source>
</reference>
<dbReference type="Gene3D" id="2.10.109.10">
    <property type="entry name" value="Umud Fragment, subunit A"/>
    <property type="match status" value="1"/>
</dbReference>
<dbReference type="AlphaFoldDB" id="A0A857J9G4"/>
<dbReference type="EC" id="2.7.7.7" evidence="9"/>
<dbReference type="KEGG" id="xyk:GT347_16165"/>
<keyword evidence="5" id="KW-0234">DNA repair</keyword>